<protein>
    <submittedName>
        <fullName evidence="1 2">Crossover junction endodeoxyribonuclease RuvC</fullName>
    </submittedName>
</protein>
<reference evidence="2" key="2">
    <citation type="submission" date="2020-05" db="UniProtKB">
        <authorList>
            <consortium name="EnsemblMetazoa"/>
        </authorList>
    </citation>
    <scope>IDENTIFICATION</scope>
</reference>
<proteinExistence type="predicted"/>
<dbReference type="AlphaFoldDB" id="A0A084WAI4"/>
<accession>A0A084WAI4</accession>
<keyword evidence="3" id="KW-1185">Reference proteome</keyword>
<reference evidence="1 3" key="1">
    <citation type="journal article" date="2014" name="BMC Genomics">
        <title>Genome sequence of Anopheles sinensis provides insight into genetics basis of mosquito competence for malaria parasites.</title>
        <authorList>
            <person name="Zhou D."/>
            <person name="Zhang D."/>
            <person name="Ding G."/>
            <person name="Shi L."/>
            <person name="Hou Q."/>
            <person name="Ye Y."/>
            <person name="Xu Y."/>
            <person name="Zhou H."/>
            <person name="Xiong C."/>
            <person name="Li S."/>
            <person name="Yu J."/>
            <person name="Hong S."/>
            <person name="Yu X."/>
            <person name="Zou P."/>
            <person name="Chen C."/>
            <person name="Chang X."/>
            <person name="Wang W."/>
            <person name="Lv Y."/>
            <person name="Sun Y."/>
            <person name="Ma L."/>
            <person name="Shen B."/>
            <person name="Zhu C."/>
        </authorList>
    </citation>
    <scope>NUCLEOTIDE SEQUENCE [LARGE SCALE GENOMIC DNA]</scope>
</reference>
<evidence type="ECO:0000313" key="3">
    <source>
        <dbReference type="Proteomes" id="UP000030765"/>
    </source>
</evidence>
<name>A0A084WAI4_ANOSI</name>
<sequence length="87" mass="9792">MLPPSPPLPVTDLLQTMTSTVNPVRYTIITFYSDKSDCQQSSNVIDTRVYVCLAPNRPCLCQCRTLYEKEKVLHGIEMSTLLTIVEA</sequence>
<dbReference type="VEuPathDB" id="VectorBase:ASIC015253"/>
<organism evidence="1">
    <name type="scientific">Anopheles sinensis</name>
    <name type="common">Mosquito</name>
    <dbReference type="NCBI Taxonomy" id="74873"/>
    <lineage>
        <taxon>Eukaryota</taxon>
        <taxon>Metazoa</taxon>
        <taxon>Ecdysozoa</taxon>
        <taxon>Arthropoda</taxon>
        <taxon>Hexapoda</taxon>
        <taxon>Insecta</taxon>
        <taxon>Pterygota</taxon>
        <taxon>Neoptera</taxon>
        <taxon>Endopterygota</taxon>
        <taxon>Diptera</taxon>
        <taxon>Nematocera</taxon>
        <taxon>Culicoidea</taxon>
        <taxon>Culicidae</taxon>
        <taxon>Anophelinae</taxon>
        <taxon>Anopheles</taxon>
    </lineage>
</organism>
<gene>
    <name evidence="1" type="ORF">ZHAS_00015253</name>
</gene>
<evidence type="ECO:0000313" key="2">
    <source>
        <dbReference type="EnsemblMetazoa" id="ASIC015253-PA"/>
    </source>
</evidence>
<dbReference type="EMBL" id="KE525329">
    <property type="protein sequence ID" value="KFB47228.1"/>
    <property type="molecule type" value="Genomic_DNA"/>
</dbReference>
<dbReference type="EnsemblMetazoa" id="ASIC015253-RA">
    <property type="protein sequence ID" value="ASIC015253-PA"/>
    <property type="gene ID" value="ASIC015253"/>
</dbReference>
<dbReference type="EMBL" id="ATLV01022194">
    <property type="status" value="NOT_ANNOTATED_CDS"/>
    <property type="molecule type" value="Genomic_DNA"/>
</dbReference>
<evidence type="ECO:0000313" key="1">
    <source>
        <dbReference type="EMBL" id="KFB47228.1"/>
    </source>
</evidence>
<dbReference type="Proteomes" id="UP000030765">
    <property type="component" value="Unassembled WGS sequence"/>
</dbReference>